<dbReference type="Proteomes" id="UP000275256">
    <property type="component" value="Unassembled WGS sequence"/>
</dbReference>
<accession>A0A3M0G1S0</accession>
<dbReference type="GO" id="GO:0016020">
    <property type="term" value="C:membrane"/>
    <property type="evidence" value="ECO:0007669"/>
    <property type="project" value="UniProtKB-SubCell"/>
</dbReference>
<name>A0A3M0G1S0_9ACTN</name>
<comment type="subcellular location">
    <subcellularLocation>
        <location evidence="1">Membrane</location>
        <topology evidence="1">Multi-pass membrane protein</topology>
    </subcellularLocation>
</comment>
<evidence type="ECO:0000256" key="1">
    <source>
        <dbReference type="ARBA" id="ARBA00004141"/>
    </source>
</evidence>
<organism evidence="6 7">
    <name type="scientific">Tessaracoccus antarcticus</name>
    <dbReference type="NCBI Taxonomy" id="2479848"/>
    <lineage>
        <taxon>Bacteria</taxon>
        <taxon>Bacillati</taxon>
        <taxon>Actinomycetota</taxon>
        <taxon>Actinomycetes</taxon>
        <taxon>Propionibacteriales</taxon>
        <taxon>Propionibacteriaceae</taxon>
        <taxon>Tessaracoccus</taxon>
    </lineage>
</organism>
<keyword evidence="7" id="KW-1185">Reference proteome</keyword>
<evidence type="ECO:0000256" key="5">
    <source>
        <dbReference type="SAM" id="MobiDB-lite"/>
    </source>
</evidence>
<keyword evidence="3" id="KW-1133">Transmembrane helix</keyword>
<feature type="compositionally biased region" description="Basic and acidic residues" evidence="5">
    <location>
        <begin position="184"/>
        <end position="208"/>
    </location>
</feature>
<evidence type="ECO:0000256" key="2">
    <source>
        <dbReference type="ARBA" id="ARBA00022692"/>
    </source>
</evidence>
<reference evidence="6 7" key="1">
    <citation type="submission" date="2018-10" db="EMBL/GenBank/DDBJ databases">
        <title>Tessaracoccus antarcticuss sp. nov., isolated from sediment.</title>
        <authorList>
            <person name="Zhou L.Y."/>
            <person name="Du Z.J."/>
        </authorList>
    </citation>
    <scope>NUCLEOTIDE SEQUENCE [LARGE SCALE GENOMIC DNA]</scope>
    <source>
        <strain evidence="6 7">JDX10</strain>
    </source>
</reference>
<proteinExistence type="predicted"/>
<dbReference type="InterPro" id="IPR032808">
    <property type="entry name" value="DoxX"/>
</dbReference>
<comment type="caution">
    <text evidence="6">The sequence shown here is derived from an EMBL/GenBank/DDBJ whole genome shotgun (WGS) entry which is preliminary data.</text>
</comment>
<dbReference type="Pfam" id="PF07681">
    <property type="entry name" value="DoxX"/>
    <property type="match status" value="1"/>
</dbReference>
<evidence type="ECO:0000313" key="6">
    <source>
        <dbReference type="EMBL" id="RMB58864.1"/>
    </source>
</evidence>
<feature type="compositionally biased region" description="Basic residues" evidence="5">
    <location>
        <begin position="173"/>
        <end position="183"/>
    </location>
</feature>
<dbReference type="EMBL" id="REFW01000003">
    <property type="protein sequence ID" value="RMB58864.1"/>
    <property type="molecule type" value="Genomic_DNA"/>
</dbReference>
<keyword evidence="4" id="KW-0472">Membrane</keyword>
<keyword evidence="2" id="KW-0812">Transmembrane</keyword>
<evidence type="ECO:0000256" key="4">
    <source>
        <dbReference type="ARBA" id="ARBA00023136"/>
    </source>
</evidence>
<protein>
    <submittedName>
        <fullName evidence="6">DoxX family protein</fullName>
    </submittedName>
</protein>
<evidence type="ECO:0000313" key="7">
    <source>
        <dbReference type="Proteomes" id="UP000275256"/>
    </source>
</evidence>
<dbReference type="AlphaFoldDB" id="A0A3M0G1S0"/>
<gene>
    <name evidence="6" type="ORF">EAX62_12150</name>
</gene>
<evidence type="ECO:0000256" key="3">
    <source>
        <dbReference type="ARBA" id="ARBA00022989"/>
    </source>
</evidence>
<feature type="region of interest" description="Disordered" evidence="5">
    <location>
        <begin position="162"/>
        <end position="208"/>
    </location>
</feature>
<sequence>MFGPMSLLRFLSRSLFASAFIADGVKKLRNPAESAPEAEAFTARVVPLLQRVVPAPYSSSIPESTETWVRLGGAAEVAGGVMFATGIGRRLGAVLLAKSTVLNVAIALPAKGASKEEKDAARPKVLTNLALLGATLIAARDLQGRPSLSWRAEQTVKAADKKISATTDDISHTAKKAAKKAEKKGHDLSKSARKEAKKVGKKLESVIH</sequence>